<sequence length="102" mass="11859">MNPEDLLDAKKVADWINNRNQITFSFYHRNEIYKEVDIVLVHPLDFENSFVNKTVKKLMDIAIYLAPIDDIIKMKEASGRAQDVSDVSMLKKVKQILDNKYG</sequence>
<reference evidence="1 2" key="1">
    <citation type="journal article" date="2021" name="bioRxiv">
        <title>Unique metabolic strategies in Hadean analogues reveal hints for primordial physiology.</title>
        <authorList>
            <person name="Nobu M.K."/>
            <person name="Nakai R."/>
            <person name="Tamazawa S."/>
            <person name="Mori H."/>
            <person name="Toyoda A."/>
            <person name="Ijiri A."/>
            <person name="Suzuki S."/>
            <person name="Kurokawa K."/>
            <person name="Kamagata Y."/>
            <person name="Tamaki H."/>
        </authorList>
    </citation>
    <scope>NUCLEOTIDE SEQUENCE [LARGE SCALE GENOMIC DNA]</scope>
    <source>
        <strain evidence="1">BS525</strain>
    </source>
</reference>
<protein>
    <submittedName>
        <fullName evidence="1">Uncharacterized protein</fullName>
    </submittedName>
</protein>
<comment type="caution">
    <text evidence="1">The sequence shown here is derived from an EMBL/GenBank/DDBJ whole genome shotgun (WGS) entry which is preliminary data.</text>
</comment>
<dbReference type="EMBL" id="QLTW01000153">
    <property type="protein sequence ID" value="MBT9145718.1"/>
    <property type="molecule type" value="Genomic_DNA"/>
</dbReference>
<name>A0A9E2BHL0_PSYF1</name>
<organism evidence="1 2">
    <name type="scientific">Psychracetigena formicireducens</name>
    <dbReference type="NCBI Taxonomy" id="2986056"/>
    <lineage>
        <taxon>Bacteria</taxon>
        <taxon>Bacillati</taxon>
        <taxon>Candidatus Lithacetigenota</taxon>
        <taxon>Candidatus Psychracetigena</taxon>
    </lineage>
</organism>
<accession>A0A9E2BHL0</accession>
<evidence type="ECO:0000313" key="1">
    <source>
        <dbReference type="EMBL" id="MBT9145718.1"/>
    </source>
</evidence>
<proteinExistence type="predicted"/>
<dbReference type="Proteomes" id="UP000811545">
    <property type="component" value="Unassembled WGS sequence"/>
</dbReference>
<gene>
    <name evidence="1" type="ORF">DDT42_01593</name>
</gene>
<evidence type="ECO:0000313" key="2">
    <source>
        <dbReference type="Proteomes" id="UP000811545"/>
    </source>
</evidence>
<dbReference type="AlphaFoldDB" id="A0A9E2BHL0"/>